<dbReference type="EMBL" id="BGZK01000185">
    <property type="protein sequence ID" value="GBP26810.1"/>
    <property type="molecule type" value="Genomic_DNA"/>
</dbReference>
<name>A0A4C1UKX8_EUMVA</name>
<accession>A0A4C1UKX8</accession>
<organism evidence="1 2">
    <name type="scientific">Eumeta variegata</name>
    <name type="common">Bagworm moth</name>
    <name type="synonym">Eumeta japonica</name>
    <dbReference type="NCBI Taxonomy" id="151549"/>
    <lineage>
        <taxon>Eukaryota</taxon>
        <taxon>Metazoa</taxon>
        <taxon>Ecdysozoa</taxon>
        <taxon>Arthropoda</taxon>
        <taxon>Hexapoda</taxon>
        <taxon>Insecta</taxon>
        <taxon>Pterygota</taxon>
        <taxon>Neoptera</taxon>
        <taxon>Endopterygota</taxon>
        <taxon>Lepidoptera</taxon>
        <taxon>Glossata</taxon>
        <taxon>Ditrysia</taxon>
        <taxon>Tineoidea</taxon>
        <taxon>Psychidae</taxon>
        <taxon>Oiketicinae</taxon>
        <taxon>Eumeta</taxon>
    </lineage>
</organism>
<sequence length="222" mass="24718">MYDMRNEISVHTRASAAAYPNKWNRVLLRAELDSFGTLFGNEPRSLNIDDAAAARADLAALFTSRNAVSCRLATRAKWGARAKQVRLITRVGNQQYRMSSIYCIYYKCGDNTKLGSRGEASVGGCKKKTLAPLEDGLQAELHLNVKKYIIISNVKMLHDYLPYGVVRQEKGERKVNKKFLRVCPEGGRPSLSRPADAHGSCIGYSLNDLSVLERSLSDEPPH</sequence>
<dbReference type="AlphaFoldDB" id="A0A4C1UKX8"/>
<protein>
    <submittedName>
        <fullName evidence="1">Uncharacterized protein</fullName>
    </submittedName>
</protein>
<gene>
    <name evidence="1" type="ORF">EVAR_81175_1</name>
</gene>
<proteinExistence type="predicted"/>
<evidence type="ECO:0000313" key="2">
    <source>
        <dbReference type="Proteomes" id="UP000299102"/>
    </source>
</evidence>
<comment type="caution">
    <text evidence="1">The sequence shown here is derived from an EMBL/GenBank/DDBJ whole genome shotgun (WGS) entry which is preliminary data.</text>
</comment>
<keyword evidence="2" id="KW-1185">Reference proteome</keyword>
<reference evidence="1 2" key="1">
    <citation type="journal article" date="2019" name="Commun. Biol.">
        <title>The bagworm genome reveals a unique fibroin gene that provides high tensile strength.</title>
        <authorList>
            <person name="Kono N."/>
            <person name="Nakamura H."/>
            <person name="Ohtoshi R."/>
            <person name="Tomita M."/>
            <person name="Numata K."/>
            <person name="Arakawa K."/>
        </authorList>
    </citation>
    <scope>NUCLEOTIDE SEQUENCE [LARGE SCALE GENOMIC DNA]</scope>
</reference>
<evidence type="ECO:0000313" key="1">
    <source>
        <dbReference type="EMBL" id="GBP26810.1"/>
    </source>
</evidence>
<dbReference type="Proteomes" id="UP000299102">
    <property type="component" value="Unassembled WGS sequence"/>
</dbReference>